<dbReference type="InterPro" id="IPR045570">
    <property type="entry name" value="Metalloprtase-TldD/E_cen_dom"/>
</dbReference>
<evidence type="ECO:0000259" key="4">
    <source>
        <dbReference type="Pfam" id="PF19290"/>
    </source>
</evidence>
<sequence>MSTTTDRLRDLVAAARAAGADAADAVLVRDVGLSVTRRLGTVERIERAESTELGLRVLVATRGGRRQAIVSTGDTDPLGFPPLAERAVAMARAVPEDSFAALPEAVRFEPPAFDGTGLDLVSGAQPDVHDLTERAAQAEDAALAVAGITNSKGAEAGWNRRTVALVASNGFCGEYTRSAHHLSLTALAGHGTAMERDYEYLSAVHLTDLDDPATVGREVAARAIRRLNPGRLPTGRMPVVYHPRVAATLVGHLAAAVSGAAVARGTSFLRERMGERVLAAGLTVRDDPTRPRALRSRPFDGEGQPGAPLTLVEDGVLRSWILDSRAARQLALRPTGHAARSAGGVPSPAPSNLWLEPGTLSPEAIIADIREGFYVTELIGQGANILTGDYSRGAAGFAIRDGQIAEAVSGLTVAGNLGDMFLHLAAADDLRIHRGTDSPTLRVEGMTVAGG</sequence>
<gene>
    <name evidence="5" type="ORF">ACFFGY_00950</name>
</gene>
<keyword evidence="6" id="KW-1185">Reference proteome</keyword>
<reference evidence="5 6" key="1">
    <citation type="submission" date="2024-09" db="EMBL/GenBank/DDBJ databases">
        <authorList>
            <person name="Sun Q."/>
            <person name="Mori K."/>
        </authorList>
    </citation>
    <scope>NUCLEOTIDE SEQUENCE [LARGE SCALE GENOMIC DNA]</scope>
    <source>
        <strain evidence="5 6">TBRC 5777</strain>
    </source>
</reference>
<evidence type="ECO:0000313" key="6">
    <source>
        <dbReference type="Proteomes" id="UP001589865"/>
    </source>
</evidence>
<comment type="caution">
    <text evidence="5">The sequence shown here is derived from an EMBL/GenBank/DDBJ whole genome shotgun (WGS) entry which is preliminary data.</text>
</comment>
<comment type="similarity">
    <text evidence="1">Belongs to the peptidase U62 family.</text>
</comment>
<dbReference type="InterPro" id="IPR045569">
    <property type="entry name" value="Metalloprtase-TldD/E_C"/>
</dbReference>
<feature type="domain" description="Metalloprotease TldD/E N-terminal" evidence="2">
    <location>
        <begin position="23"/>
        <end position="91"/>
    </location>
</feature>
<evidence type="ECO:0000259" key="2">
    <source>
        <dbReference type="Pfam" id="PF01523"/>
    </source>
</evidence>
<dbReference type="SUPFAM" id="SSF111283">
    <property type="entry name" value="Putative modulator of DNA gyrase, PmbA/TldD"/>
    <property type="match status" value="1"/>
</dbReference>
<dbReference type="RefSeq" id="WP_377042478.1">
    <property type="nucleotide sequence ID" value="NZ_JBHLUN010000001.1"/>
</dbReference>
<dbReference type="InterPro" id="IPR002510">
    <property type="entry name" value="Metalloprtase-TldD/E_N"/>
</dbReference>
<dbReference type="Pfam" id="PF19289">
    <property type="entry name" value="PmbA_TldD_3rd"/>
    <property type="match status" value="1"/>
</dbReference>
<evidence type="ECO:0000259" key="3">
    <source>
        <dbReference type="Pfam" id="PF19289"/>
    </source>
</evidence>
<name>A0ABV6JM49_9PROT</name>
<protein>
    <submittedName>
        <fullName evidence="5">TldD/PmbA family protein</fullName>
    </submittedName>
</protein>
<accession>A0ABV6JM49</accession>
<dbReference type="InterPro" id="IPR035068">
    <property type="entry name" value="TldD/PmbA_N"/>
</dbReference>
<feature type="domain" description="Metalloprotease TldD/E C-terminal" evidence="3">
    <location>
        <begin position="234"/>
        <end position="450"/>
    </location>
</feature>
<proteinExistence type="inferred from homology"/>
<evidence type="ECO:0000256" key="1">
    <source>
        <dbReference type="ARBA" id="ARBA00005836"/>
    </source>
</evidence>
<organism evidence="5 6">
    <name type="scientific">Roseomonas elaeocarpi</name>
    <dbReference type="NCBI Taxonomy" id="907779"/>
    <lineage>
        <taxon>Bacteria</taxon>
        <taxon>Pseudomonadati</taxon>
        <taxon>Pseudomonadota</taxon>
        <taxon>Alphaproteobacteria</taxon>
        <taxon>Acetobacterales</taxon>
        <taxon>Roseomonadaceae</taxon>
        <taxon>Roseomonas</taxon>
    </lineage>
</organism>
<dbReference type="InterPro" id="IPR047657">
    <property type="entry name" value="PmbA"/>
</dbReference>
<dbReference type="PANTHER" id="PTHR43421">
    <property type="entry name" value="METALLOPROTEASE PMBA"/>
    <property type="match status" value="1"/>
</dbReference>
<dbReference type="PANTHER" id="PTHR43421:SF1">
    <property type="entry name" value="METALLOPROTEASE PMBA"/>
    <property type="match status" value="1"/>
</dbReference>
<feature type="domain" description="Metalloprotease TldD/E central" evidence="4">
    <location>
        <begin position="125"/>
        <end position="227"/>
    </location>
</feature>
<dbReference type="Proteomes" id="UP001589865">
    <property type="component" value="Unassembled WGS sequence"/>
</dbReference>
<evidence type="ECO:0000313" key="5">
    <source>
        <dbReference type="EMBL" id="MFC0406794.1"/>
    </source>
</evidence>
<dbReference type="Gene3D" id="3.30.2290.10">
    <property type="entry name" value="PmbA/TldD superfamily"/>
    <property type="match status" value="1"/>
</dbReference>
<dbReference type="InterPro" id="IPR036059">
    <property type="entry name" value="TldD/PmbA_sf"/>
</dbReference>
<dbReference type="Pfam" id="PF01523">
    <property type="entry name" value="PmbA_TldD_1st"/>
    <property type="match status" value="1"/>
</dbReference>
<dbReference type="Pfam" id="PF19290">
    <property type="entry name" value="PmbA_TldD_2nd"/>
    <property type="match status" value="1"/>
</dbReference>
<dbReference type="EMBL" id="JBHLUN010000001">
    <property type="protein sequence ID" value="MFC0406794.1"/>
    <property type="molecule type" value="Genomic_DNA"/>
</dbReference>